<proteinExistence type="predicted"/>
<dbReference type="Proteomes" id="UP000238823">
    <property type="component" value="Unassembled WGS sequence"/>
</dbReference>
<evidence type="ECO:0000259" key="2">
    <source>
        <dbReference type="Pfam" id="PF02789"/>
    </source>
</evidence>
<dbReference type="Pfam" id="PF02789">
    <property type="entry name" value="Peptidase_M17_N"/>
    <property type="match status" value="1"/>
</dbReference>
<organism evidence="3 4">
    <name type="scientific">Enhygromyxa salina</name>
    <dbReference type="NCBI Taxonomy" id="215803"/>
    <lineage>
        <taxon>Bacteria</taxon>
        <taxon>Pseudomonadati</taxon>
        <taxon>Myxococcota</taxon>
        <taxon>Polyangia</taxon>
        <taxon>Nannocystales</taxon>
        <taxon>Nannocystaceae</taxon>
        <taxon>Enhygromyxa</taxon>
    </lineage>
</organism>
<evidence type="ECO:0000313" key="3">
    <source>
        <dbReference type="EMBL" id="PRQ09259.1"/>
    </source>
</evidence>
<protein>
    <recommendedName>
        <fullName evidence="2">Peptidase M17 leucyl aminopeptidase N-terminal domain-containing protein</fullName>
    </recommendedName>
</protein>
<dbReference type="InterPro" id="IPR043472">
    <property type="entry name" value="Macro_dom-like"/>
</dbReference>
<evidence type="ECO:0000313" key="4">
    <source>
        <dbReference type="Proteomes" id="UP000238823"/>
    </source>
</evidence>
<dbReference type="Gene3D" id="3.40.220.10">
    <property type="entry name" value="Leucine Aminopeptidase, subunit E, domain 1"/>
    <property type="match status" value="1"/>
</dbReference>
<dbReference type="GO" id="GO:0070006">
    <property type="term" value="F:metalloaminopeptidase activity"/>
    <property type="evidence" value="ECO:0007669"/>
    <property type="project" value="InterPro"/>
</dbReference>
<dbReference type="RefSeq" id="WP_181233161.1">
    <property type="nucleotide sequence ID" value="NZ_PVNL01000029.1"/>
</dbReference>
<sequence>MIRAIPPGHLVQLIRVEVLERALLDGVTLDDLPLDEIPTEADEHADRPGADGERVRVDLGLVPVFSDERPLLGLAGLIDWRGSGRLSGLVRSGFCTAAAGEQVLVPCDRRLPIERLVLVGLGDRASFDEARARTVAEQLVKISTGLQARTVLIALPTVGIDRALTEALFEGLLIEIEQLAAIPDPEPEPEPEPDPGASAGSSGAGVDEPPTESTPDPDAEPPSADSGSDGDRPGLSDDEQPVVAALESPEPSPDPDVTTARWWVAVDQAVVARLRRVLSGPPRPARGGASLHT</sequence>
<comment type="caution">
    <text evidence="3">The sequence shown here is derived from an EMBL/GenBank/DDBJ whole genome shotgun (WGS) entry which is preliminary data.</text>
</comment>
<gene>
    <name evidence="3" type="ORF">ENSA7_09500</name>
</gene>
<feature type="region of interest" description="Disordered" evidence="1">
    <location>
        <begin position="183"/>
        <end position="259"/>
    </location>
</feature>
<reference evidence="3 4" key="1">
    <citation type="submission" date="2018-03" db="EMBL/GenBank/DDBJ databases">
        <title>Draft Genome Sequences of the Obligatory Marine Myxobacteria Enhygromyxa salina SWB007.</title>
        <authorList>
            <person name="Poehlein A."/>
            <person name="Moghaddam J.A."/>
            <person name="Harms H."/>
            <person name="Alanjari M."/>
            <person name="Koenig G.M."/>
            <person name="Daniel R."/>
            <person name="Schaeberle T.F."/>
        </authorList>
    </citation>
    <scope>NUCLEOTIDE SEQUENCE [LARGE SCALE GENOMIC DNA]</scope>
    <source>
        <strain evidence="3 4">SWB007</strain>
    </source>
</reference>
<dbReference type="SUPFAM" id="SSF52949">
    <property type="entry name" value="Macro domain-like"/>
    <property type="match status" value="1"/>
</dbReference>
<dbReference type="AlphaFoldDB" id="A0A2S9YW38"/>
<feature type="domain" description="Peptidase M17 leucyl aminopeptidase N-terminal" evidence="2">
    <location>
        <begin position="62"/>
        <end position="167"/>
    </location>
</feature>
<accession>A0A2S9YW38</accession>
<dbReference type="EMBL" id="PVNL01000029">
    <property type="protein sequence ID" value="PRQ09259.1"/>
    <property type="molecule type" value="Genomic_DNA"/>
</dbReference>
<evidence type="ECO:0000256" key="1">
    <source>
        <dbReference type="SAM" id="MobiDB-lite"/>
    </source>
</evidence>
<dbReference type="GO" id="GO:0006508">
    <property type="term" value="P:proteolysis"/>
    <property type="evidence" value="ECO:0007669"/>
    <property type="project" value="InterPro"/>
</dbReference>
<dbReference type="InterPro" id="IPR008283">
    <property type="entry name" value="Peptidase_M17_N"/>
</dbReference>
<name>A0A2S9YW38_9BACT</name>
<feature type="compositionally biased region" description="Low complexity" evidence="1">
    <location>
        <begin position="195"/>
        <end position="226"/>
    </location>
</feature>